<dbReference type="InterPro" id="IPR051052">
    <property type="entry name" value="Diverse_substrate_MTase"/>
</dbReference>
<comment type="similarity">
    <text evidence="1">Belongs to the methyltransferase superfamily.</text>
</comment>
<evidence type="ECO:0000259" key="4">
    <source>
        <dbReference type="Pfam" id="PF08241"/>
    </source>
</evidence>
<organism evidence="5 6">
    <name type="scientific">Hymenobacter terrestris</name>
    <dbReference type="NCBI Taxonomy" id="2748310"/>
    <lineage>
        <taxon>Bacteria</taxon>
        <taxon>Pseudomonadati</taxon>
        <taxon>Bacteroidota</taxon>
        <taxon>Cytophagia</taxon>
        <taxon>Cytophagales</taxon>
        <taxon>Hymenobacteraceae</taxon>
        <taxon>Hymenobacter</taxon>
    </lineage>
</organism>
<comment type="caution">
    <text evidence="5">The sequence shown here is derived from an EMBL/GenBank/DDBJ whole genome shotgun (WGS) entry which is preliminary data.</text>
</comment>
<dbReference type="EMBL" id="JABKAV010000022">
    <property type="protein sequence ID" value="NVO85149.1"/>
    <property type="molecule type" value="Genomic_DNA"/>
</dbReference>
<dbReference type="InterPro" id="IPR029063">
    <property type="entry name" value="SAM-dependent_MTases_sf"/>
</dbReference>
<accession>A0ABX2Q3M2</accession>
<dbReference type="InterPro" id="IPR013216">
    <property type="entry name" value="Methyltransf_11"/>
</dbReference>
<evidence type="ECO:0000313" key="6">
    <source>
        <dbReference type="Proteomes" id="UP000626554"/>
    </source>
</evidence>
<protein>
    <submittedName>
        <fullName evidence="5">Class I SAM-dependent methyltransferase</fullName>
    </submittedName>
</protein>
<evidence type="ECO:0000313" key="5">
    <source>
        <dbReference type="EMBL" id="NVO85149.1"/>
    </source>
</evidence>
<evidence type="ECO:0000256" key="2">
    <source>
        <dbReference type="ARBA" id="ARBA00022603"/>
    </source>
</evidence>
<proteinExistence type="inferred from homology"/>
<evidence type="ECO:0000256" key="1">
    <source>
        <dbReference type="ARBA" id="ARBA00008361"/>
    </source>
</evidence>
<name>A0ABX2Q3M2_9BACT</name>
<keyword evidence="3" id="KW-0808">Transferase</keyword>
<feature type="domain" description="Methyltransferase type 11" evidence="4">
    <location>
        <begin position="39"/>
        <end position="125"/>
    </location>
</feature>
<reference evidence="5 6" key="1">
    <citation type="submission" date="2020-05" db="EMBL/GenBank/DDBJ databases">
        <title>Hymenobacter terrestris sp. nov. and Hymenobacter lapidiphilus sp. nov., isolated from regoliths in Antarctica.</title>
        <authorList>
            <person name="Sedlacek I."/>
            <person name="Pantucek R."/>
            <person name="Zeman M."/>
            <person name="Holochova P."/>
            <person name="Kralova S."/>
            <person name="Stankova E."/>
            <person name="Sedo O."/>
            <person name="Micenkova L."/>
            <person name="Svec P."/>
            <person name="Gupta V."/>
            <person name="Sood U."/>
            <person name="Korpole U.S."/>
            <person name="Lal R."/>
        </authorList>
    </citation>
    <scope>NUCLEOTIDE SEQUENCE [LARGE SCALE GENOMIC DNA]</scope>
    <source>
        <strain evidence="5 6">P5252</strain>
    </source>
</reference>
<dbReference type="GO" id="GO:0008168">
    <property type="term" value="F:methyltransferase activity"/>
    <property type="evidence" value="ECO:0007669"/>
    <property type="project" value="UniProtKB-KW"/>
</dbReference>
<keyword evidence="6" id="KW-1185">Reference proteome</keyword>
<dbReference type="RefSeq" id="WP_176899819.1">
    <property type="nucleotide sequence ID" value="NZ_JABKAV010000022.1"/>
</dbReference>
<keyword evidence="2 5" id="KW-0489">Methyltransferase</keyword>
<dbReference type="GO" id="GO:0032259">
    <property type="term" value="P:methylation"/>
    <property type="evidence" value="ECO:0007669"/>
    <property type="project" value="UniProtKB-KW"/>
</dbReference>
<dbReference type="Proteomes" id="UP000626554">
    <property type="component" value="Unassembled WGS sequence"/>
</dbReference>
<dbReference type="PANTHER" id="PTHR44942">
    <property type="entry name" value="METHYLTRANSF_11 DOMAIN-CONTAINING PROTEIN"/>
    <property type="match status" value="1"/>
</dbReference>
<sequence length="244" mass="27670">MLDRFSAQAKLYAHYRISYPPELYAWLLPRVPGRARAWDCATGNGQVAAALAGHFGRVAATDISAAQLAEAPALPNVDYQISPAESTPFSDASFDLITVAQAVHWLEPEAFIEEARRVLRPGGVLAEWGYDLPTISTELDPLLRKFNDDTMGPYWDAHRHHIHERYARLLFPFAQVETLELAYERQLSAEWFLNYLRTWSSVVKYQQQHGHNPVDALAPELTRLWGPVEQTITFPIFGRLGVRE</sequence>
<dbReference type="CDD" id="cd02440">
    <property type="entry name" value="AdoMet_MTases"/>
    <property type="match status" value="1"/>
</dbReference>
<dbReference type="SUPFAM" id="SSF53335">
    <property type="entry name" value="S-adenosyl-L-methionine-dependent methyltransferases"/>
    <property type="match status" value="1"/>
</dbReference>
<dbReference type="PANTHER" id="PTHR44942:SF4">
    <property type="entry name" value="METHYLTRANSFERASE TYPE 11 DOMAIN-CONTAINING PROTEIN"/>
    <property type="match status" value="1"/>
</dbReference>
<dbReference type="Pfam" id="PF08241">
    <property type="entry name" value="Methyltransf_11"/>
    <property type="match status" value="1"/>
</dbReference>
<evidence type="ECO:0000256" key="3">
    <source>
        <dbReference type="ARBA" id="ARBA00022679"/>
    </source>
</evidence>
<dbReference type="Gene3D" id="3.40.50.150">
    <property type="entry name" value="Vaccinia Virus protein VP39"/>
    <property type="match status" value="1"/>
</dbReference>
<gene>
    <name evidence="5" type="ORF">HW556_09685</name>
</gene>